<reference evidence="8" key="1">
    <citation type="journal article" date="2019" name="Int. J. Syst. Evol. Microbiol.">
        <title>The Global Catalogue of Microorganisms (GCM) 10K type strain sequencing project: providing services to taxonomists for standard genome sequencing and annotation.</title>
        <authorList>
            <consortium name="The Broad Institute Genomics Platform"/>
            <consortium name="The Broad Institute Genome Sequencing Center for Infectious Disease"/>
            <person name="Wu L."/>
            <person name="Ma J."/>
        </authorList>
    </citation>
    <scope>NUCLEOTIDE SEQUENCE [LARGE SCALE GENOMIC DNA]</scope>
    <source>
        <strain evidence="8">CCUG 37257</strain>
    </source>
</reference>
<feature type="transmembrane region" description="Helical" evidence="6">
    <location>
        <begin position="166"/>
        <end position="184"/>
    </location>
</feature>
<keyword evidence="2" id="KW-1003">Cell membrane</keyword>
<feature type="transmembrane region" description="Helical" evidence="6">
    <location>
        <begin position="493"/>
        <end position="514"/>
    </location>
</feature>
<evidence type="ECO:0000256" key="5">
    <source>
        <dbReference type="ARBA" id="ARBA00023136"/>
    </source>
</evidence>
<evidence type="ECO:0000313" key="8">
    <source>
        <dbReference type="Proteomes" id="UP001595988"/>
    </source>
</evidence>
<keyword evidence="4 6" id="KW-1133">Transmembrane helix</keyword>
<keyword evidence="5 6" id="KW-0472">Membrane</keyword>
<accession>A0ABV9K0Y2</accession>
<dbReference type="InterPro" id="IPR050833">
    <property type="entry name" value="Poly_Biosynth_Transport"/>
</dbReference>
<evidence type="ECO:0000256" key="1">
    <source>
        <dbReference type="ARBA" id="ARBA00004651"/>
    </source>
</evidence>
<evidence type="ECO:0000256" key="2">
    <source>
        <dbReference type="ARBA" id="ARBA00022475"/>
    </source>
</evidence>
<protein>
    <submittedName>
        <fullName evidence="7">Oligosaccharide flippase family protein</fullName>
    </submittedName>
</protein>
<feature type="transmembrane region" description="Helical" evidence="6">
    <location>
        <begin position="20"/>
        <end position="42"/>
    </location>
</feature>
<name>A0ABV9K0Y2_9BACI</name>
<feature type="transmembrane region" description="Helical" evidence="6">
    <location>
        <begin position="88"/>
        <end position="105"/>
    </location>
</feature>
<feature type="transmembrane region" description="Helical" evidence="6">
    <location>
        <begin position="423"/>
        <end position="442"/>
    </location>
</feature>
<feature type="transmembrane region" description="Helical" evidence="6">
    <location>
        <begin position="463"/>
        <end position="487"/>
    </location>
</feature>
<evidence type="ECO:0000256" key="6">
    <source>
        <dbReference type="SAM" id="Phobius"/>
    </source>
</evidence>
<feature type="transmembrane region" description="Helical" evidence="6">
    <location>
        <begin position="243"/>
        <end position="263"/>
    </location>
</feature>
<feature type="transmembrane region" description="Helical" evidence="6">
    <location>
        <begin position="372"/>
        <end position="392"/>
    </location>
</feature>
<evidence type="ECO:0000256" key="4">
    <source>
        <dbReference type="ARBA" id="ARBA00022989"/>
    </source>
</evidence>
<feature type="transmembrane region" description="Helical" evidence="6">
    <location>
        <begin position="295"/>
        <end position="317"/>
    </location>
</feature>
<keyword evidence="3 6" id="KW-0812">Transmembrane</keyword>
<comment type="caution">
    <text evidence="7">The sequence shown here is derived from an EMBL/GenBank/DDBJ whole genome shotgun (WGS) entry which is preliminary data.</text>
</comment>
<gene>
    <name evidence="7" type="ORF">ACFO3P_15365</name>
</gene>
<dbReference type="PANTHER" id="PTHR30250:SF21">
    <property type="entry name" value="LIPID II FLIPPASE MURJ"/>
    <property type="match status" value="1"/>
</dbReference>
<comment type="subcellular location">
    <subcellularLocation>
        <location evidence="1">Cell membrane</location>
        <topology evidence="1">Multi-pass membrane protein</topology>
    </subcellularLocation>
</comment>
<feature type="transmembrane region" description="Helical" evidence="6">
    <location>
        <begin position="125"/>
        <end position="145"/>
    </location>
</feature>
<proteinExistence type="predicted"/>
<dbReference type="InterPro" id="IPR002797">
    <property type="entry name" value="Polysacc_synth"/>
</dbReference>
<dbReference type="PANTHER" id="PTHR30250">
    <property type="entry name" value="PST FAMILY PREDICTED COLANIC ACID TRANSPORTER"/>
    <property type="match status" value="1"/>
</dbReference>
<feature type="transmembrane region" description="Helical" evidence="6">
    <location>
        <begin position="190"/>
        <end position="214"/>
    </location>
</feature>
<dbReference type="CDD" id="cd13124">
    <property type="entry name" value="MATE_SpoVB_like"/>
    <property type="match status" value="1"/>
</dbReference>
<sequence length="539" mass="58952">MSNMLRGTMLLSGASFLSKFLGMIFVIPFFAIVGTTGNALFVYAYTPYSIFISLSTVGIPAAVSKFVSKYNALGDYQIGMRMFRAGSALMLVTGVVAFLVMFLSADWIGAQQIKGEGGPITPDDIAFVIRMVSFALIVIPAMSIVRGFFQGNQSMGPTAISQTIEQIVRIIAILLGSYIIVNYFNGSITLAVGFAAFAALIGALAACLVLFWYWRKRKPFIDKKIANQKTTHDFRTVDLFKELFRYAGPFVLVGLAIPLYQLVDQFTFQPAMVASGRGATYDTELAVINNLGHKIVIIPMTIATGLSMAMLPSLTNAFTQNDQTTYTKLINQALQVIMVFVIPAAAGIAILSDEIFGSLFTLEDIEITGKLMALYAPVALLFGLITVTAGMLQGLDQQNYAVISLLAGLLVKVLFNSQFIHMFGGQGAILGTAIAAGIAVLLNLIRIKRSADFSYKQTIKRTILILIFTGMMCFVIAVLKFGFSFFLPYQEERWATTMMLFIGISAGGLFYLFLAYKSTLLEHIFQGNIPGLNRLKRKK</sequence>
<feature type="transmembrane region" description="Helical" evidence="6">
    <location>
        <begin position="329"/>
        <end position="352"/>
    </location>
</feature>
<dbReference type="PIRSF" id="PIRSF038958">
    <property type="entry name" value="PG_synth_SpoVB"/>
    <property type="match status" value="1"/>
</dbReference>
<evidence type="ECO:0000256" key="3">
    <source>
        <dbReference type="ARBA" id="ARBA00022692"/>
    </source>
</evidence>
<dbReference type="Pfam" id="PF01943">
    <property type="entry name" value="Polysacc_synt"/>
    <property type="match status" value="1"/>
</dbReference>
<evidence type="ECO:0000313" key="7">
    <source>
        <dbReference type="EMBL" id="MFC4663556.1"/>
    </source>
</evidence>
<dbReference type="RefSeq" id="WP_289585430.1">
    <property type="nucleotide sequence ID" value="NZ_JBHSFT010000042.1"/>
</dbReference>
<feature type="transmembrane region" description="Helical" evidence="6">
    <location>
        <begin position="399"/>
        <end position="417"/>
    </location>
</feature>
<dbReference type="InterPro" id="IPR024923">
    <property type="entry name" value="PG_synth_SpoVB"/>
</dbReference>
<feature type="transmembrane region" description="Helical" evidence="6">
    <location>
        <begin position="48"/>
        <end position="67"/>
    </location>
</feature>
<organism evidence="7 8">
    <name type="scientific">Oceanobacillus aidingensis</name>
    <dbReference type="NCBI Taxonomy" id="645964"/>
    <lineage>
        <taxon>Bacteria</taxon>
        <taxon>Bacillati</taxon>
        <taxon>Bacillota</taxon>
        <taxon>Bacilli</taxon>
        <taxon>Bacillales</taxon>
        <taxon>Bacillaceae</taxon>
        <taxon>Oceanobacillus</taxon>
    </lineage>
</organism>
<keyword evidence="8" id="KW-1185">Reference proteome</keyword>
<dbReference type="Proteomes" id="UP001595988">
    <property type="component" value="Unassembled WGS sequence"/>
</dbReference>
<dbReference type="EMBL" id="JBHSFT010000042">
    <property type="protein sequence ID" value="MFC4663556.1"/>
    <property type="molecule type" value="Genomic_DNA"/>
</dbReference>